<proteinExistence type="predicted"/>
<dbReference type="AlphaFoldDB" id="A0A2S9XB82"/>
<gene>
    <name evidence="4" type="primary">hrp1_2</name>
    <name evidence="4" type="ORF">ENSA5_68320</name>
</gene>
<dbReference type="InterPro" id="IPR051257">
    <property type="entry name" value="Diverse_CBS-Domain"/>
</dbReference>
<feature type="domain" description="CBS" evidence="3">
    <location>
        <begin position="79"/>
        <end position="135"/>
    </location>
</feature>
<keyword evidence="1 2" id="KW-0129">CBS domain</keyword>
<accession>A0A2S9XB82</accession>
<dbReference type="InterPro" id="IPR046342">
    <property type="entry name" value="CBS_dom_sf"/>
</dbReference>
<dbReference type="Proteomes" id="UP000237968">
    <property type="component" value="Unassembled WGS sequence"/>
</dbReference>
<dbReference type="PANTHER" id="PTHR43080:SF2">
    <property type="entry name" value="CBS DOMAIN-CONTAINING PROTEIN"/>
    <property type="match status" value="1"/>
</dbReference>
<dbReference type="Pfam" id="PF00571">
    <property type="entry name" value="CBS"/>
    <property type="match status" value="2"/>
</dbReference>
<dbReference type="Gene3D" id="3.10.580.10">
    <property type="entry name" value="CBS-domain"/>
    <property type="match status" value="1"/>
</dbReference>
<dbReference type="RefSeq" id="WP_106395959.1">
    <property type="nucleotide sequence ID" value="NZ_PVNK01000297.1"/>
</dbReference>
<evidence type="ECO:0000256" key="1">
    <source>
        <dbReference type="ARBA" id="ARBA00023122"/>
    </source>
</evidence>
<dbReference type="InterPro" id="IPR000644">
    <property type="entry name" value="CBS_dom"/>
</dbReference>
<keyword evidence="5" id="KW-1185">Reference proteome</keyword>
<dbReference type="EMBL" id="PVNK01000297">
    <property type="protein sequence ID" value="PRP90060.1"/>
    <property type="molecule type" value="Genomic_DNA"/>
</dbReference>
<evidence type="ECO:0000259" key="3">
    <source>
        <dbReference type="PROSITE" id="PS51371"/>
    </source>
</evidence>
<protein>
    <submittedName>
        <fullName evidence="4">Hypoxic response protein 1</fullName>
    </submittedName>
</protein>
<dbReference type="PANTHER" id="PTHR43080">
    <property type="entry name" value="CBS DOMAIN-CONTAINING PROTEIN CBSX3, MITOCHONDRIAL"/>
    <property type="match status" value="1"/>
</dbReference>
<name>A0A2S9XB82_9BACT</name>
<evidence type="ECO:0000313" key="5">
    <source>
        <dbReference type="Proteomes" id="UP000237968"/>
    </source>
</evidence>
<dbReference type="OrthoDB" id="9802114at2"/>
<sequence length="152" mass="16822">MKRNVGAVCIREVTFGYAKEPILEIAKRMRENHVGAVVLVREDDGERYPVGIVTDRDIVVGAVASAPDELGSLVADDLVIRDLVSVHEDDSIDDALEVMRKYGVRRVPVVGDEGELVGILAVDDLVELFADRLAELAVLFSREQRIEREARP</sequence>
<evidence type="ECO:0000256" key="2">
    <source>
        <dbReference type="PROSITE-ProRule" id="PRU00703"/>
    </source>
</evidence>
<dbReference type="SMART" id="SM00116">
    <property type="entry name" value="CBS"/>
    <property type="match status" value="2"/>
</dbReference>
<evidence type="ECO:0000313" key="4">
    <source>
        <dbReference type="EMBL" id="PRP90060.1"/>
    </source>
</evidence>
<organism evidence="4 5">
    <name type="scientific">Enhygromyxa salina</name>
    <dbReference type="NCBI Taxonomy" id="215803"/>
    <lineage>
        <taxon>Bacteria</taxon>
        <taxon>Pseudomonadati</taxon>
        <taxon>Myxococcota</taxon>
        <taxon>Polyangia</taxon>
        <taxon>Nannocystales</taxon>
        <taxon>Nannocystaceae</taxon>
        <taxon>Enhygromyxa</taxon>
    </lineage>
</organism>
<dbReference type="SUPFAM" id="SSF54631">
    <property type="entry name" value="CBS-domain pair"/>
    <property type="match status" value="1"/>
</dbReference>
<reference evidence="4 5" key="1">
    <citation type="submission" date="2018-03" db="EMBL/GenBank/DDBJ databases">
        <title>Draft Genome Sequences of the Obligatory Marine Myxobacteria Enhygromyxa salina SWB005.</title>
        <authorList>
            <person name="Poehlein A."/>
            <person name="Moghaddam J.A."/>
            <person name="Harms H."/>
            <person name="Alanjari M."/>
            <person name="Koenig G.M."/>
            <person name="Daniel R."/>
            <person name="Schaeberle T.F."/>
        </authorList>
    </citation>
    <scope>NUCLEOTIDE SEQUENCE [LARGE SCALE GENOMIC DNA]</scope>
    <source>
        <strain evidence="4 5">SWB005</strain>
    </source>
</reference>
<feature type="domain" description="CBS" evidence="3">
    <location>
        <begin position="1"/>
        <end position="69"/>
    </location>
</feature>
<comment type="caution">
    <text evidence="4">The sequence shown here is derived from an EMBL/GenBank/DDBJ whole genome shotgun (WGS) entry which is preliminary data.</text>
</comment>
<dbReference type="PROSITE" id="PS51371">
    <property type="entry name" value="CBS"/>
    <property type="match status" value="2"/>
</dbReference>